<evidence type="ECO:0000313" key="10">
    <source>
        <dbReference type="Proteomes" id="UP000288361"/>
    </source>
</evidence>
<evidence type="ECO:0000259" key="8">
    <source>
        <dbReference type="Pfam" id="PF06429"/>
    </source>
</evidence>
<dbReference type="PANTHER" id="PTHR30435">
    <property type="entry name" value="FLAGELLAR PROTEIN"/>
    <property type="match status" value="1"/>
</dbReference>
<feature type="domain" description="Flagellar basal-body/hook protein C-terminal" evidence="8">
    <location>
        <begin position="103"/>
        <end position="147"/>
    </location>
</feature>
<dbReference type="EMBL" id="PIQA01000015">
    <property type="protein sequence ID" value="RUO60441.1"/>
    <property type="molecule type" value="Genomic_DNA"/>
</dbReference>
<dbReference type="InterPro" id="IPR006299">
    <property type="entry name" value="FlgC"/>
</dbReference>
<proteinExistence type="inferred from homology"/>
<evidence type="ECO:0000256" key="3">
    <source>
        <dbReference type="ARBA" id="ARBA00017941"/>
    </source>
</evidence>
<evidence type="ECO:0000256" key="5">
    <source>
        <dbReference type="ARBA" id="ARBA00025933"/>
    </source>
</evidence>
<comment type="subunit">
    <text evidence="5 6">The basal body constitutes a major portion of the flagellar organelle and consists of four rings (L,P,S, and M) mounted on a central rod. The rod consists of about 26 subunits of FlgG in the distal portion, and FlgB, FlgC and FlgF are thought to build up the proximal portion of the rod with about 6 subunits each.</text>
</comment>
<dbReference type="InterPro" id="IPR010930">
    <property type="entry name" value="Flg_bb/hook_C_dom"/>
</dbReference>
<evidence type="ECO:0000259" key="7">
    <source>
        <dbReference type="Pfam" id="PF00460"/>
    </source>
</evidence>
<dbReference type="InterPro" id="IPR001444">
    <property type="entry name" value="Flag_bb_rod_N"/>
</dbReference>
<sequence>MSLFNIFNVTGSAMSAQSVRLNTTASNLANANSVSSSIDETYKARNPVFATALADAKGDYRGNSLTNQTQAGQAAGVKVLGIVESDDPLQIEYAPNHPMADENGYIYKPNVNTMEEMANMISASRSYQTNVQVADTAKTMTQRLLRLGQG</sequence>
<dbReference type="RefSeq" id="WP_126752966.1">
    <property type="nucleotide sequence ID" value="NZ_JBHUMT010000003.1"/>
</dbReference>
<keyword evidence="9" id="KW-0966">Cell projection</keyword>
<protein>
    <recommendedName>
        <fullName evidence="3 6">Flagellar basal-body rod protein FlgC</fullName>
    </recommendedName>
</protein>
<evidence type="ECO:0000313" key="9">
    <source>
        <dbReference type="EMBL" id="RUO60441.1"/>
    </source>
</evidence>
<feature type="domain" description="Flagellar basal body rod protein N-terminal" evidence="7">
    <location>
        <begin position="8"/>
        <end position="32"/>
    </location>
</feature>
<gene>
    <name evidence="9" type="primary">flgC</name>
    <name evidence="9" type="ORF">CWI73_11790</name>
</gene>
<reference evidence="9 10" key="1">
    <citation type="journal article" date="2011" name="Front. Microbiol.">
        <title>Genomic signatures of strain selection and enhancement in Bacillus atrophaeus var. globigii, a historical biowarfare simulant.</title>
        <authorList>
            <person name="Gibbons H.S."/>
            <person name="Broomall S.M."/>
            <person name="McNew L.A."/>
            <person name="Daligault H."/>
            <person name="Chapman C."/>
            <person name="Bruce D."/>
            <person name="Karavis M."/>
            <person name="Krepps M."/>
            <person name="McGregor P.A."/>
            <person name="Hong C."/>
            <person name="Park K.H."/>
            <person name="Akmal A."/>
            <person name="Feldman A."/>
            <person name="Lin J.S."/>
            <person name="Chang W.E."/>
            <person name="Higgs B.W."/>
            <person name="Demirev P."/>
            <person name="Lindquist J."/>
            <person name="Liem A."/>
            <person name="Fochler E."/>
            <person name="Read T.D."/>
            <person name="Tapia R."/>
            <person name="Johnson S."/>
            <person name="Bishop-Lilly K.A."/>
            <person name="Detter C."/>
            <person name="Han C."/>
            <person name="Sozhamannan S."/>
            <person name="Rosenzweig C.N."/>
            <person name="Skowronski E.W."/>
        </authorList>
    </citation>
    <scope>NUCLEOTIDE SEQUENCE [LARGE SCALE GENOMIC DNA]</scope>
    <source>
        <strain evidence="9 10">TPS4-2</strain>
    </source>
</reference>
<dbReference type="InterPro" id="IPR019776">
    <property type="entry name" value="Flagellar_basal_body_rod_CS"/>
</dbReference>
<evidence type="ECO:0000256" key="4">
    <source>
        <dbReference type="ARBA" id="ARBA00023143"/>
    </source>
</evidence>
<organism evidence="9 10">
    <name type="scientific">Idiomarina piscisalsi</name>
    <dbReference type="NCBI Taxonomy" id="1096243"/>
    <lineage>
        <taxon>Bacteria</taxon>
        <taxon>Pseudomonadati</taxon>
        <taxon>Pseudomonadota</taxon>
        <taxon>Gammaproteobacteria</taxon>
        <taxon>Alteromonadales</taxon>
        <taxon>Idiomarinaceae</taxon>
        <taxon>Idiomarina</taxon>
    </lineage>
</organism>
<dbReference type="GO" id="GO:0071978">
    <property type="term" value="P:bacterial-type flagellum-dependent swarming motility"/>
    <property type="evidence" value="ECO:0007669"/>
    <property type="project" value="TreeGrafter"/>
</dbReference>
<dbReference type="Proteomes" id="UP000288361">
    <property type="component" value="Unassembled WGS sequence"/>
</dbReference>
<dbReference type="PROSITE" id="PS00588">
    <property type="entry name" value="FLAGELLA_BB_ROD"/>
    <property type="match status" value="1"/>
</dbReference>
<keyword evidence="4 6" id="KW-0975">Bacterial flagellum</keyword>
<comment type="subcellular location">
    <subcellularLocation>
        <location evidence="1 6">Bacterial flagellum basal body</location>
    </subcellularLocation>
</comment>
<keyword evidence="9" id="KW-0969">Cilium</keyword>
<dbReference type="PANTHER" id="PTHR30435:SF29">
    <property type="entry name" value="FLAGELLAR BASAL-BODY ROD PROTEIN FLGC"/>
    <property type="match status" value="1"/>
</dbReference>
<evidence type="ECO:0000256" key="6">
    <source>
        <dbReference type="RuleBase" id="RU362062"/>
    </source>
</evidence>
<evidence type="ECO:0000256" key="1">
    <source>
        <dbReference type="ARBA" id="ARBA00004117"/>
    </source>
</evidence>
<keyword evidence="9" id="KW-0282">Flagellum</keyword>
<dbReference type="NCBIfam" id="TIGR01395">
    <property type="entry name" value="FlgC"/>
    <property type="match status" value="1"/>
</dbReference>
<accession>A0A432YHK2</accession>
<dbReference type="GO" id="GO:0030694">
    <property type="term" value="C:bacterial-type flagellum basal body, rod"/>
    <property type="evidence" value="ECO:0007669"/>
    <property type="project" value="UniProtKB-UniRule"/>
</dbReference>
<comment type="similarity">
    <text evidence="2">Belongs to the flagella basal body rod proteins family.</text>
</comment>
<name>A0A432YHK2_9GAMM</name>
<dbReference type="AlphaFoldDB" id="A0A432YHK2"/>
<dbReference type="Pfam" id="PF00460">
    <property type="entry name" value="Flg_bb_rod"/>
    <property type="match status" value="1"/>
</dbReference>
<evidence type="ECO:0000256" key="2">
    <source>
        <dbReference type="ARBA" id="ARBA00009677"/>
    </source>
</evidence>
<comment type="caution">
    <text evidence="9">The sequence shown here is derived from an EMBL/GenBank/DDBJ whole genome shotgun (WGS) entry which is preliminary data.</text>
</comment>
<dbReference type="Pfam" id="PF06429">
    <property type="entry name" value="Flg_bbr_C"/>
    <property type="match status" value="1"/>
</dbReference>